<accession>A0A7E4ZSY4</accession>
<name>A0A7E4ZSY4_PANRE</name>
<dbReference type="Proteomes" id="UP000492821">
    <property type="component" value="Unassembled WGS sequence"/>
</dbReference>
<protein>
    <submittedName>
        <fullName evidence="2">Transposase</fullName>
    </submittedName>
</protein>
<dbReference type="WBParaSite" id="Pan_g15327.t1">
    <property type="protein sequence ID" value="Pan_g15327.t1"/>
    <property type="gene ID" value="Pan_g15327"/>
</dbReference>
<evidence type="ECO:0000313" key="2">
    <source>
        <dbReference type="WBParaSite" id="Pan_g15327.t1"/>
    </source>
</evidence>
<sequence>MRATWKESGEKAIEKSPWKSQNFGFVRTSVCRSRTKRQTSLRSNARAMRALIRLKAACPAGHRSCRDEGCTLLMIEPFLHHGKRVDRSELWLFARRRVSLHVIVDELD</sequence>
<organism evidence="1 2">
    <name type="scientific">Panagrellus redivivus</name>
    <name type="common">Microworm</name>
    <dbReference type="NCBI Taxonomy" id="6233"/>
    <lineage>
        <taxon>Eukaryota</taxon>
        <taxon>Metazoa</taxon>
        <taxon>Ecdysozoa</taxon>
        <taxon>Nematoda</taxon>
        <taxon>Chromadorea</taxon>
        <taxon>Rhabditida</taxon>
        <taxon>Tylenchina</taxon>
        <taxon>Panagrolaimomorpha</taxon>
        <taxon>Panagrolaimoidea</taxon>
        <taxon>Panagrolaimidae</taxon>
        <taxon>Panagrellus</taxon>
    </lineage>
</organism>
<reference evidence="2" key="2">
    <citation type="submission" date="2020-10" db="UniProtKB">
        <authorList>
            <consortium name="WormBaseParasite"/>
        </authorList>
    </citation>
    <scope>IDENTIFICATION</scope>
</reference>
<reference evidence="1" key="1">
    <citation type="journal article" date="2013" name="Genetics">
        <title>The draft genome and transcriptome of Panagrellus redivivus are shaped by the harsh demands of a free-living lifestyle.</title>
        <authorList>
            <person name="Srinivasan J."/>
            <person name="Dillman A.R."/>
            <person name="Macchietto M.G."/>
            <person name="Heikkinen L."/>
            <person name="Lakso M."/>
            <person name="Fracchia K.M."/>
            <person name="Antoshechkin I."/>
            <person name="Mortazavi A."/>
            <person name="Wong G."/>
            <person name="Sternberg P.W."/>
        </authorList>
    </citation>
    <scope>NUCLEOTIDE SEQUENCE [LARGE SCALE GENOMIC DNA]</scope>
    <source>
        <strain evidence="1">MT8872</strain>
    </source>
</reference>
<keyword evidence="1" id="KW-1185">Reference proteome</keyword>
<dbReference type="AlphaFoldDB" id="A0A7E4ZSY4"/>
<proteinExistence type="predicted"/>
<evidence type="ECO:0000313" key="1">
    <source>
        <dbReference type="Proteomes" id="UP000492821"/>
    </source>
</evidence>